<name>A0A645DJ77_9ZZZZ</name>
<proteinExistence type="predicted"/>
<protein>
    <recommendedName>
        <fullName evidence="2">DUF2007 domain-containing protein</fullName>
    </recommendedName>
</protein>
<organism evidence="1">
    <name type="scientific">bioreactor metagenome</name>
    <dbReference type="NCBI Taxonomy" id="1076179"/>
    <lineage>
        <taxon>unclassified sequences</taxon>
        <taxon>metagenomes</taxon>
        <taxon>ecological metagenomes</taxon>
    </lineage>
</organism>
<evidence type="ECO:0008006" key="2">
    <source>
        <dbReference type="Google" id="ProtNLM"/>
    </source>
</evidence>
<gene>
    <name evidence="1" type="ORF">SDC9_136619</name>
</gene>
<evidence type="ECO:0000313" key="1">
    <source>
        <dbReference type="EMBL" id="MPM89510.1"/>
    </source>
</evidence>
<sequence>MFFFGRVVYTGFSMSEFSAVRDALAAANIEYKYKLHSLSGGSPGFGGASRSRMGGLFINAQRDIQYRILVKKADYEQAVFVVRQAMEQRHR</sequence>
<dbReference type="AlphaFoldDB" id="A0A645DJ77"/>
<reference evidence="1" key="1">
    <citation type="submission" date="2019-08" db="EMBL/GenBank/DDBJ databases">
        <authorList>
            <person name="Kucharzyk K."/>
            <person name="Murdoch R.W."/>
            <person name="Higgins S."/>
            <person name="Loffler F."/>
        </authorList>
    </citation>
    <scope>NUCLEOTIDE SEQUENCE</scope>
</reference>
<accession>A0A645DJ77</accession>
<dbReference type="EMBL" id="VSSQ01036923">
    <property type="protein sequence ID" value="MPM89510.1"/>
    <property type="molecule type" value="Genomic_DNA"/>
</dbReference>
<comment type="caution">
    <text evidence="1">The sequence shown here is derived from an EMBL/GenBank/DDBJ whole genome shotgun (WGS) entry which is preliminary data.</text>
</comment>